<dbReference type="Proteomes" id="UP000054270">
    <property type="component" value="Unassembled WGS sequence"/>
</dbReference>
<keyword evidence="2" id="KW-1185">Reference proteome</keyword>
<accession>A0A0D2MKY9</accession>
<gene>
    <name evidence="1" type="ORF">HYPSUDRAFT_38895</name>
</gene>
<protein>
    <submittedName>
        <fullName evidence="1">Uncharacterized protein</fullName>
    </submittedName>
</protein>
<proteinExistence type="predicted"/>
<dbReference type="EMBL" id="KN817537">
    <property type="protein sequence ID" value="KJA24453.1"/>
    <property type="molecule type" value="Genomic_DNA"/>
</dbReference>
<organism evidence="1 2">
    <name type="scientific">Hypholoma sublateritium (strain FD-334 SS-4)</name>
    <dbReference type="NCBI Taxonomy" id="945553"/>
    <lineage>
        <taxon>Eukaryota</taxon>
        <taxon>Fungi</taxon>
        <taxon>Dikarya</taxon>
        <taxon>Basidiomycota</taxon>
        <taxon>Agaricomycotina</taxon>
        <taxon>Agaricomycetes</taxon>
        <taxon>Agaricomycetidae</taxon>
        <taxon>Agaricales</taxon>
        <taxon>Agaricineae</taxon>
        <taxon>Strophariaceae</taxon>
        <taxon>Hypholoma</taxon>
    </lineage>
</organism>
<sequence>MRHHLRLKAVLGKQGAHLFASSENDRTSLFQISCSFPSSFCFPHAGRPSSTWLVADLNLCCTAPHRHSASCVLDRTSAARPPIVWYPQRSLSPHILGHICSPPSSCAIASHTMFLADANFNGASTIILYPRPRTCACPCFCGIICYLSSLFSPP</sequence>
<dbReference type="AlphaFoldDB" id="A0A0D2MKY9"/>
<name>A0A0D2MKY9_HYPSF</name>
<evidence type="ECO:0000313" key="2">
    <source>
        <dbReference type="Proteomes" id="UP000054270"/>
    </source>
</evidence>
<reference evidence="2" key="1">
    <citation type="submission" date="2014-04" db="EMBL/GenBank/DDBJ databases">
        <title>Evolutionary Origins and Diversification of the Mycorrhizal Mutualists.</title>
        <authorList>
            <consortium name="DOE Joint Genome Institute"/>
            <consortium name="Mycorrhizal Genomics Consortium"/>
            <person name="Kohler A."/>
            <person name="Kuo A."/>
            <person name="Nagy L.G."/>
            <person name="Floudas D."/>
            <person name="Copeland A."/>
            <person name="Barry K.W."/>
            <person name="Cichocki N."/>
            <person name="Veneault-Fourrey C."/>
            <person name="LaButti K."/>
            <person name="Lindquist E.A."/>
            <person name="Lipzen A."/>
            <person name="Lundell T."/>
            <person name="Morin E."/>
            <person name="Murat C."/>
            <person name="Riley R."/>
            <person name="Ohm R."/>
            <person name="Sun H."/>
            <person name="Tunlid A."/>
            <person name="Henrissat B."/>
            <person name="Grigoriev I.V."/>
            <person name="Hibbett D.S."/>
            <person name="Martin F."/>
        </authorList>
    </citation>
    <scope>NUCLEOTIDE SEQUENCE [LARGE SCALE GENOMIC DNA]</scope>
    <source>
        <strain evidence="2">FD-334 SS-4</strain>
    </source>
</reference>
<evidence type="ECO:0000313" key="1">
    <source>
        <dbReference type="EMBL" id="KJA24453.1"/>
    </source>
</evidence>